<dbReference type="GO" id="GO:0005666">
    <property type="term" value="C:RNA polymerase III complex"/>
    <property type="evidence" value="ECO:0007669"/>
    <property type="project" value="TreeGrafter"/>
</dbReference>
<keyword evidence="6" id="KW-1185">Reference proteome</keyword>
<protein>
    <recommendedName>
        <fullName evidence="4">DNA-directed RNA polymerases I, II, and III subunit RPABC3</fullName>
    </recommendedName>
</protein>
<evidence type="ECO:0000256" key="4">
    <source>
        <dbReference type="PIRNR" id="PIRNR000779"/>
    </source>
</evidence>
<dbReference type="AlphaFoldDB" id="A0AAN7Y665"/>
<dbReference type="PANTHER" id="PTHR10917">
    <property type="entry name" value="DNA-DIRECTED RNA POLYMERASES I, II, AND III SUBUNIT RPABC3"/>
    <property type="match status" value="1"/>
</dbReference>
<gene>
    <name evidence="5" type="primary">RPB8</name>
    <name evidence="5" type="ORF">LTR05_004829</name>
</gene>
<dbReference type="FunFam" id="2.40.50.140:FF:000191">
    <property type="entry name" value="DNA-directed RNA polymerases I, II, and III subunit RPABC3"/>
    <property type="match status" value="1"/>
</dbReference>
<reference evidence="5 6" key="1">
    <citation type="submission" date="2023-08" db="EMBL/GenBank/DDBJ databases">
        <title>Black Yeasts Isolated from many extreme environments.</title>
        <authorList>
            <person name="Coleine C."/>
            <person name="Stajich J.E."/>
            <person name="Selbmann L."/>
        </authorList>
    </citation>
    <scope>NUCLEOTIDE SEQUENCE [LARGE SCALE GENOMIC DNA]</scope>
    <source>
        <strain evidence="5 6">CCFEE 5910</strain>
    </source>
</reference>
<keyword evidence="3 4" id="KW-0539">Nucleus</keyword>
<name>A0AAN7Y665_9EURO</name>
<keyword evidence="5" id="KW-0240">DNA-directed RNA polymerase</keyword>
<dbReference type="InterPro" id="IPR005570">
    <property type="entry name" value="RPABC3"/>
</dbReference>
<comment type="function">
    <text evidence="4">DNA-dependent RNA polymerase catalyzes the transcription of DNA into RNA using the four ribonucleoside triphosphates as substrates. Common component of RNA polymerases I, II and III which synthesize ribosomal RNA precursors, mRNA precursors and many functional non-coding RNAs, and small RNAs, such as 5S rRNA and tRNAs, respectively.</text>
</comment>
<dbReference type="GO" id="GO:0006351">
    <property type="term" value="P:DNA-templated transcription"/>
    <property type="evidence" value="ECO:0007669"/>
    <property type="project" value="UniProtKB-UniRule"/>
</dbReference>
<dbReference type="PIRSF" id="PIRSF000779">
    <property type="entry name" value="RNA_pol_Rpb8"/>
    <property type="match status" value="1"/>
</dbReference>
<evidence type="ECO:0000256" key="3">
    <source>
        <dbReference type="ARBA" id="ARBA00023242"/>
    </source>
</evidence>
<dbReference type="PANTHER" id="PTHR10917:SF0">
    <property type="entry name" value="DNA-DIRECTED RNA POLYMERASES I, II, AND III SUBUNIT RPABC3"/>
    <property type="match status" value="1"/>
</dbReference>
<comment type="similarity">
    <text evidence="2 4">Belongs to the eukaryotic RPB8 RNA polymerase subunit family.</text>
</comment>
<dbReference type="GO" id="GO:0005665">
    <property type="term" value="C:RNA polymerase II, core complex"/>
    <property type="evidence" value="ECO:0007669"/>
    <property type="project" value="UniProtKB-UniRule"/>
</dbReference>
<evidence type="ECO:0000256" key="2">
    <source>
        <dbReference type="ARBA" id="ARBA00008912"/>
    </source>
</evidence>
<dbReference type="Gene3D" id="2.40.50.140">
    <property type="entry name" value="Nucleic acid-binding proteins"/>
    <property type="match status" value="1"/>
</dbReference>
<evidence type="ECO:0000313" key="6">
    <source>
        <dbReference type="Proteomes" id="UP001309876"/>
    </source>
</evidence>
<dbReference type="SUPFAM" id="SSF50249">
    <property type="entry name" value="Nucleic acid-binding proteins"/>
    <property type="match status" value="1"/>
</dbReference>
<dbReference type="Proteomes" id="UP001309876">
    <property type="component" value="Unassembled WGS sequence"/>
</dbReference>
<dbReference type="GO" id="GO:0003899">
    <property type="term" value="F:DNA-directed RNA polymerase activity"/>
    <property type="evidence" value="ECO:0007669"/>
    <property type="project" value="UniProtKB-UniRule"/>
</dbReference>
<comment type="subcellular location">
    <subcellularLocation>
        <location evidence="1">Nucleus</location>
    </subcellularLocation>
</comment>
<accession>A0AAN7Y665</accession>
<evidence type="ECO:0000313" key="5">
    <source>
        <dbReference type="EMBL" id="KAK5085544.1"/>
    </source>
</evidence>
<dbReference type="EMBL" id="JAVRRJ010000004">
    <property type="protein sequence ID" value="KAK5085544.1"/>
    <property type="molecule type" value="Genomic_DNA"/>
</dbReference>
<dbReference type="SMART" id="SM00658">
    <property type="entry name" value="RPOL8c"/>
    <property type="match status" value="1"/>
</dbReference>
<keyword evidence="5" id="KW-0804">Transcription</keyword>
<proteinExistence type="inferred from homology"/>
<organism evidence="5 6">
    <name type="scientific">Lithohypha guttulata</name>
    <dbReference type="NCBI Taxonomy" id="1690604"/>
    <lineage>
        <taxon>Eukaryota</taxon>
        <taxon>Fungi</taxon>
        <taxon>Dikarya</taxon>
        <taxon>Ascomycota</taxon>
        <taxon>Pezizomycotina</taxon>
        <taxon>Eurotiomycetes</taxon>
        <taxon>Chaetothyriomycetidae</taxon>
        <taxon>Chaetothyriales</taxon>
        <taxon>Trichomeriaceae</taxon>
        <taxon>Lithohypha</taxon>
    </lineage>
</organism>
<evidence type="ECO:0000256" key="1">
    <source>
        <dbReference type="ARBA" id="ARBA00004123"/>
    </source>
</evidence>
<dbReference type="InterPro" id="IPR012340">
    <property type="entry name" value="NA-bd_OB-fold"/>
</dbReference>
<dbReference type="Pfam" id="PF03870">
    <property type="entry name" value="RNA_pol_Rpb8"/>
    <property type="match status" value="1"/>
</dbReference>
<comment type="caution">
    <text evidence="5">The sequence shown here is derived from an EMBL/GenBank/DDBJ whole genome shotgun (WGS) entry which is preliminary data.</text>
</comment>
<sequence>MSENILYEASFKVANINNSKYDRVSRIQGVNDPSSDTAMFLDVNTELYPVEIDERVTIALALSLNLDGSKDDSKGWRNVGRGEQTLADEYDYVCHGKIYRFEEGDGQNILLLPIHLVLTMKSKVYISFGGLLMLIDGPYNALAALRVDYVYLLMKK</sequence>
<dbReference type="GO" id="GO:0005736">
    <property type="term" value="C:RNA polymerase I complex"/>
    <property type="evidence" value="ECO:0007669"/>
    <property type="project" value="TreeGrafter"/>
</dbReference>